<evidence type="ECO:0000259" key="2">
    <source>
        <dbReference type="Pfam" id="PF00465"/>
    </source>
</evidence>
<feature type="domain" description="Fe-containing alcohol dehydrogenase-like C-terminal" evidence="3">
    <location>
        <begin position="186"/>
        <end position="286"/>
    </location>
</feature>
<keyword evidence="1" id="KW-0560">Oxidoreductase</keyword>
<keyword evidence="5" id="KW-1185">Reference proteome</keyword>
<dbReference type="InterPro" id="IPR056798">
    <property type="entry name" value="ADH_Fe_C"/>
</dbReference>
<dbReference type="Pfam" id="PF25137">
    <property type="entry name" value="ADH_Fe_C"/>
    <property type="match status" value="1"/>
</dbReference>
<dbReference type="KEGG" id="wcp:H9Q76_03685"/>
<sequence length="361" mass="39226">MKYYIPTKVYQEIDAVKVHAEELAGYGSYALIVTGKYSARANGALADVEAALDAYGKKHVQYDGIEENPSVETVMKATEFGKRNGVDFVIAIGGGSPMDAAKAIAIMLANPEKDAEYLYESAAHTKALPVVTIPTTCGTGSEVTGVAVLTVHAKRTKASLPHRVFPVLALADPKYLKTASKKVIGQTAIDALGHMIESYLNTTATDYSRMFVDQGLKVWARSKDALLGMREMTDEDYSNFLLASTLAGMAIAQTGTTIPHSLSYAITYELGVPHGISIGYFLPGYIWEADIADQEYLLSTIGFSSVDEFADFFQVVSDCGILPEENIRQVVDIVAENKAKLALCPYPLDKEVLLRIASWRK</sequence>
<dbReference type="InterPro" id="IPR039697">
    <property type="entry name" value="Alcohol_dehydrogenase_Fe"/>
</dbReference>
<dbReference type="Proteomes" id="UP000515819">
    <property type="component" value="Chromosome"/>
</dbReference>
<dbReference type="CDD" id="cd08181">
    <property type="entry name" value="PPD-like"/>
    <property type="match status" value="1"/>
</dbReference>
<proteinExistence type="predicted"/>
<gene>
    <name evidence="4" type="ORF">H9Q76_03685</name>
</gene>
<dbReference type="SUPFAM" id="SSF56796">
    <property type="entry name" value="Dehydroquinate synthase-like"/>
    <property type="match status" value="1"/>
</dbReference>
<accession>A0A7G9FPB2</accession>
<dbReference type="FunFam" id="3.40.50.1970:FF:000003">
    <property type="entry name" value="Alcohol dehydrogenase, iron-containing"/>
    <property type="match status" value="1"/>
</dbReference>
<dbReference type="InterPro" id="IPR001670">
    <property type="entry name" value="ADH_Fe/GldA"/>
</dbReference>
<dbReference type="Pfam" id="PF00465">
    <property type="entry name" value="Fe-ADH"/>
    <property type="match status" value="1"/>
</dbReference>
<feature type="domain" description="Alcohol dehydrogenase iron-type/glycerol dehydrogenase GldA" evidence="2">
    <location>
        <begin position="6"/>
        <end position="173"/>
    </location>
</feature>
<dbReference type="GO" id="GO:0046872">
    <property type="term" value="F:metal ion binding"/>
    <property type="evidence" value="ECO:0007669"/>
    <property type="project" value="InterPro"/>
</dbReference>
<protein>
    <submittedName>
        <fullName evidence="4">Iron-containing alcohol dehydrogenase</fullName>
    </submittedName>
</protein>
<dbReference type="PANTHER" id="PTHR11496:SF103">
    <property type="entry name" value="DEHYDROGENASE, PUTATIVE-RELATED"/>
    <property type="match status" value="1"/>
</dbReference>
<dbReference type="PANTHER" id="PTHR11496">
    <property type="entry name" value="ALCOHOL DEHYDROGENASE"/>
    <property type="match status" value="1"/>
</dbReference>
<dbReference type="GO" id="GO:0004022">
    <property type="term" value="F:alcohol dehydrogenase (NAD+) activity"/>
    <property type="evidence" value="ECO:0007669"/>
    <property type="project" value="TreeGrafter"/>
</dbReference>
<dbReference type="RefSeq" id="WP_249321678.1">
    <property type="nucleotide sequence ID" value="NZ_CP060632.1"/>
</dbReference>
<dbReference type="EMBL" id="CP060632">
    <property type="protein sequence ID" value="QNM00394.1"/>
    <property type="molecule type" value="Genomic_DNA"/>
</dbReference>
<dbReference type="Gene3D" id="3.40.50.1970">
    <property type="match status" value="1"/>
</dbReference>
<name>A0A7G9FPB2_9FIRM</name>
<evidence type="ECO:0000256" key="1">
    <source>
        <dbReference type="ARBA" id="ARBA00023002"/>
    </source>
</evidence>
<organism evidence="4 5">
    <name type="scientific">Wujia chipingensis</name>
    <dbReference type="NCBI Taxonomy" id="2763670"/>
    <lineage>
        <taxon>Bacteria</taxon>
        <taxon>Bacillati</taxon>
        <taxon>Bacillota</taxon>
        <taxon>Clostridia</taxon>
        <taxon>Lachnospirales</taxon>
        <taxon>Lachnospiraceae</taxon>
        <taxon>Wujia</taxon>
    </lineage>
</organism>
<reference evidence="4 5" key="1">
    <citation type="submission" date="2020-08" db="EMBL/GenBank/DDBJ databases">
        <authorList>
            <person name="Liu C."/>
            <person name="Sun Q."/>
        </authorList>
    </citation>
    <scope>NUCLEOTIDE SEQUENCE [LARGE SCALE GENOMIC DNA]</scope>
    <source>
        <strain evidence="4 5">NSJ-4</strain>
    </source>
</reference>
<dbReference type="AlphaFoldDB" id="A0A7G9FPB2"/>
<evidence type="ECO:0000313" key="5">
    <source>
        <dbReference type="Proteomes" id="UP000515819"/>
    </source>
</evidence>
<evidence type="ECO:0000259" key="3">
    <source>
        <dbReference type="Pfam" id="PF25137"/>
    </source>
</evidence>
<evidence type="ECO:0000313" key="4">
    <source>
        <dbReference type="EMBL" id="QNM00394.1"/>
    </source>
</evidence>
<dbReference type="Gene3D" id="1.20.1090.10">
    <property type="entry name" value="Dehydroquinate synthase-like - alpha domain"/>
    <property type="match status" value="1"/>
</dbReference>